<sequence length="319" mass="37727">MFALRIHTMFFPTIRQDIWIEEYREFHWVKEKKNGYNYSFINYSKKRLKNSISIVLSTYNQTEWLEKTLYGYEAQTFKNFELILADDGSRKETYNKVQALIPQLSFPVKHVWHEDKGFRKCEILNKSILASASDYLLFSDGDCIPRNDFVAVHFLNRKTGHFLSNGYHKLNMKLSRLIIKDDIFQRHCFNIKWLKAHGMSASFKNNKFTTSKFKAWFLNTFTPTKATWNGHGASGWIFDILKINGFNEQMEYGGEDREFGERLENNNIHGIQIRYSTVCIHLDHPREYKTSESIAKNKAIRKYTRKTKVLRTSHGIDKD</sequence>
<dbReference type="EMBL" id="SNRY01004213">
    <property type="protein sequence ID" value="KAA6318365.1"/>
    <property type="molecule type" value="Genomic_DNA"/>
</dbReference>
<dbReference type="InterPro" id="IPR050834">
    <property type="entry name" value="Glycosyltransf_2"/>
</dbReference>
<dbReference type="SUPFAM" id="SSF53448">
    <property type="entry name" value="Nucleotide-diphospho-sugar transferases"/>
    <property type="match status" value="1"/>
</dbReference>
<dbReference type="PANTHER" id="PTHR43685:SF3">
    <property type="entry name" value="SLR2126 PROTEIN"/>
    <property type="match status" value="1"/>
</dbReference>
<keyword evidence="2" id="KW-0328">Glycosyltransferase</keyword>
<dbReference type="EC" id="2.4.1.-" evidence="2"/>
<dbReference type="GO" id="GO:0016757">
    <property type="term" value="F:glycosyltransferase activity"/>
    <property type="evidence" value="ECO:0007669"/>
    <property type="project" value="UniProtKB-KW"/>
</dbReference>
<dbReference type="Pfam" id="PF00535">
    <property type="entry name" value="Glycos_transf_2"/>
    <property type="match status" value="1"/>
</dbReference>
<dbReference type="Gene3D" id="3.90.550.10">
    <property type="entry name" value="Spore Coat Polysaccharide Biosynthesis Protein SpsA, Chain A"/>
    <property type="match status" value="1"/>
</dbReference>
<name>A0A5J4Q9B0_9ZZZZ</name>
<dbReference type="PANTHER" id="PTHR43685">
    <property type="entry name" value="GLYCOSYLTRANSFERASE"/>
    <property type="match status" value="1"/>
</dbReference>
<organism evidence="2">
    <name type="scientific">termite gut metagenome</name>
    <dbReference type="NCBI Taxonomy" id="433724"/>
    <lineage>
        <taxon>unclassified sequences</taxon>
        <taxon>metagenomes</taxon>
        <taxon>organismal metagenomes</taxon>
    </lineage>
</organism>
<protein>
    <submittedName>
        <fullName evidence="2">Poly-beta-1 6-N-acetyl-D-glucosamine synthase</fullName>
        <ecNumber evidence="2">2.4.1.-</ecNumber>
    </submittedName>
</protein>
<accession>A0A5J4Q9B0</accession>
<keyword evidence="2" id="KW-0808">Transferase</keyword>
<dbReference type="AlphaFoldDB" id="A0A5J4Q9B0"/>
<reference evidence="2" key="1">
    <citation type="submission" date="2019-03" db="EMBL/GenBank/DDBJ databases">
        <title>Single cell metagenomics reveals metabolic interactions within the superorganism composed of flagellate Streblomastix strix and complex community of Bacteroidetes bacteria on its surface.</title>
        <authorList>
            <person name="Treitli S.C."/>
            <person name="Kolisko M."/>
            <person name="Husnik F."/>
            <person name="Keeling P."/>
            <person name="Hampl V."/>
        </authorList>
    </citation>
    <scope>NUCLEOTIDE SEQUENCE</scope>
    <source>
        <strain evidence="2">STM</strain>
    </source>
</reference>
<gene>
    <name evidence="2" type="ORF">EZS27_031613</name>
</gene>
<comment type="caution">
    <text evidence="2">The sequence shown here is derived from an EMBL/GenBank/DDBJ whole genome shotgun (WGS) entry which is preliminary data.</text>
</comment>
<dbReference type="InterPro" id="IPR029044">
    <property type="entry name" value="Nucleotide-diphossugar_trans"/>
</dbReference>
<feature type="domain" description="Glycosyltransferase 2-like" evidence="1">
    <location>
        <begin position="53"/>
        <end position="150"/>
    </location>
</feature>
<evidence type="ECO:0000313" key="2">
    <source>
        <dbReference type="EMBL" id="KAA6318365.1"/>
    </source>
</evidence>
<proteinExistence type="predicted"/>
<evidence type="ECO:0000259" key="1">
    <source>
        <dbReference type="Pfam" id="PF00535"/>
    </source>
</evidence>
<dbReference type="InterPro" id="IPR001173">
    <property type="entry name" value="Glyco_trans_2-like"/>
</dbReference>